<evidence type="ECO:0000313" key="11">
    <source>
        <dbReference type="Proteomes" id="UP000250140"/>
    </source>
</evidence>
<evidence type="ECO:0000256" key="2">
    <source>
        <dbReference type="ARBA" id="ARBA00010992"/>
    </source>
</evidence>
<protein>
    <submittedName>
        <fullName evidence="10">General substrate transporter</fullName>
    </submittedName>
</protein>
<feature type="transmembrane region" description="Helical" evidence="8">
    <location>
        <begin position="368"/>
        <end position="394"/>
    </location>
</feature>
<dbReference type="OrthoDB" id="2544694at2759"/>
<feature type="transmembrane region" description="Helical" evidence="8">
    <location>
        <begin position="161"/>
        <end position="179"/>
    </location>
</feature>
<dbReference type="InterPro" id="IPR020846">
    <property type="entry name" value="MFS_dom"/>
</dbReference>
<dbReference type="InterPro" id="IPR050360">
    <property type="entry name" value="MFS_Sugar_Transporters"/>
</dbReference>
<dbReference type="InterPro" id="IPR005829">
    <property type="entry name" value="Sugar_transporter_CS"/>
</dbReference>
<feature type="transmembrane region" description="Helical" evidence="8">
    <location>
        <begin position="91"/>
        <end position="109"/>
    </location>
</feature>
<feature type="transmembrane region" description="Helical" evidence="8">
    <location>
        <begin position="115"/>
        <end position="140"/>
    </location>
</feature>
<reference evidence="10 11" key="1">
    <citation type="journal article" date="2016" name="Nat. Commun.">
        <title>Ectomycorrhizal ecology is imprinted in the genome of the dominant symbiotic fungus Cenococcum geophilum.</title>
        <authorList>
            <consortium name="DOE Joint Genome Institute"/>
            <person name="Peter M."/>
            <person name="Kohler A."/>
            <person name="Ohm R.A."/>
            <person name="Kuo A."/>
            <person name="Krutzmann J."/>
            <person name="Morin E."/>
            <person name="Arend M."/>
            <person name="Barry K.W."/>
            <person name="Binder M."/>
            <person name="Choi C."/>
            <person name="Clum A."/>
            <person name="Copeland A."/>
            <person name="Grisel N."/>
            <person name="Haridas S."/>
            <person name="Kipfer T."/>
            <person name="LaButti K."/>
            <person name="Lindquist E."/>
            <person name="Lipzen A."/>
            <person name="Maire R."/>
            <person name="Meier B."/>
            <person name="Mihaltcheva S."/>
            <person name="Molinier V."/>
            <person name="Murat C."/>
            <person name="Poggeler S."/>
            <person name="Quandt C.A."/>
            <person name="Sperisen C."/>
            <person name="Tritt A."/>
            <person name="Tisserant E."/>
            <person name="Crous P.W."/>
            <person name="Henrissat B."/>
            <person name="Nehls U."/>
            <person name="Egli S."/>
            <person name="Spatafora J.W."/>
            <person name="Grigoriev I.V."/>
            <person name="Martin F.M."/>
        </authorList>
    </citation>
    <scope>NUCLEOTIDE SEQUENCE [LARGE SCALE GENOMIC DNA]</scope>
    <source>
        <strain evidence="10 11">CBS 207.34</strain>
    </source>
</reference>
<dbReference type="Pfam" id="PF00083">
    <property type="entry name" value="Sugar_tr"/>
    <property type="match status" value="1"/>
</dbReference>
<keyword evidence="3 7" id="KW-0813">Transport</keyword>
<gene>
    <name evidence="10" type="ORF">AOQ84DRAFT_33499</name>
</gene>
<keyword evidence="5 8" id="KW-1133">Transmembrane helix</keyword>
<dbReference type="Gene3D" id="1.20.1250.20">
    <property type="entry name" value="MFS general substrate transporter like domains"/>
    <property type="match status" value="1"/>
</dbReference>
<evidence type="ECO:0000256" key="8">
    <source>
        <dbReference type="SAM" id="Phobius"/>
    </source>
</evidence>
<feature type="transmembrane region" description="Helical" evidence="8">
    <location>
        <begin position="414"/>
        <end position="433"/>
    </location>
</feature>
<feature type="transmembrane region" description="Helical" evidence="8">
    <location>
        <begin position="57"/>
        <end position="79"/>
    </location>
</feature>
<dbReference type="InterPro" id="IPR005828">
    <property type="entry name" value="MFS_sugar_transport-like"/>
</dbReference>
<dbReference type="NCBIfam" id="TIGR00879">
    <property type="entry name" value="SP"/>
    <property type="match status" value="1"/>
</dbReference>
<feature type="transmembrane region" description="Helical" evidence="8">
    <location>
        <begin position="185"/>
        <end position="205"/>
    </location>
</feature>
<keyword evidence="11" id="KW-1185">Reference proteome</keyword>
<dbReference type="InterPro" id="IPR003663">
    <property type="entry name" value="Sugar/inositol_transpt"/>
</dbReference>
<keyword evidence="6 8" id="KW-0472">Membrane</keyword>
<dbReference type="GO" id="GO:0016020">
    <property type="term" value="C:membrane"/>
    <property type="evidence" value="ECO:0007669"/>
    <property type="project" value="UniProtKB-SubCell"/>
</dbReference>
<dbReference type="PRINTS" id="PR00171">
    <property type="entry name" value="SUGRTRNSPORT"/>
</dbReference>
<evidence type="ECO:0000313" key="10">
    <source>
        <dbReference type="EMBL" id="OCL08801.1"/>
    </source>
</evidence>
<dbReference type="PROSITE" id="PS00217">
    <property type="entry name" value="SUGAR_TRANSPORT_2"/>
    <property type="match status" value="1"/>
</dbReference>
<dbReference type="AlphaFoldDB" id="A0A8E2F278"/>
<evidence type="ECO:0000256" key="5">
    <source>
        <dbReference type="ARBA" id="ARBA00022989"/>
    </source>
</evidence>
<sequence>MSILRTRLESFYDDKKAQVVLFSSTAIALYGYDQGMMSMINTNFNYLDTMGIGKESPVVGIVVSVYYLGCAFGAVFFSWFADRRGRKKSMFLCLATASFGNLIMFLAGLKYPHGALVVMLLGRIIMGFGVGGVDSVIPIYSSELANDEARGKAMAQEFQSNIFGLVMAFGINLGVTRALGKRNQWAWRLPVIIMQIYPVLLIAFIKRLPESPRWLVYHNRKKDARQALENIYGYEEGKAKWDELLESHEKEKDAHVGYRNMFTPGHPQFHPTIVTIVGQINQALTGYGAVSVYGPQIFELLGFALRKAEYLTLANYISYFFLMTFAWLLIDAVGRRKLLIGGSIVLTACFLLLGLFGGLAFNSSTLRIPILAPAISGTVVLFVATGAFGIGWLATVWLIPTEIYPTTARAQGTAISVIIWGLANFTVTLLTPIMFNNLKYWIFLVFAATNAVAGLWTYVYLPESGGRSFEENQGFFDDAKEAGTWRVKRIKGGMFTKLPYRGEPNAETTPLLQRVEDQLP</sequence>
<dbReference type="InterPro" id="IPR036259">
    <property type="entry name" value="MFS_trans_sf"/>
</dbReference>
<feature type="transmembrane region" description="Helical" evidence="8">
    <location>
        <begin position="339"/>
        <end position="361"/>
    </location>
</feature>
<evidence type="ECO:0000256" key="3">
    <source>
        <dbReference type="ARBA" id="ARBA00022448"/>
    </source>
</evidence>
<accession>A0A8E2F278</accession>
<name>A0A8E2F278_9PEZI</name>
<dbReference type="PANTHER" id="PTHR48022:SF68">
    <property type="entry name" value="MAJOR FACILITATOR SUPERFAMILY (MFS) PROFILE DOMAIN-CONTAINING PROTEIN-RELATED"/>
    <property type="match status" value="1"/>
</dbReference>
<comment type="subcellular location">
    <subcellularLocation>
        <location evidence="1">Membrane</location>
        <topology evidence="1">Multi-pass membrane protein</topology>
    </subcellularLocation>
</comment>
<dbReference type="PROSITE" id="PS50850">
    <property type="entry name" value="MFS"/>
    <property type="match status" value="1"/>
</dbReference>
<keyword evidence="4 8" id="KW-0812">Transmembrane</keyword>
<dbReference type="Proteomes" id="UP000250140">
    <property type="component" value="Unassembled WGS sequence"/>
</dbReference>
<feature type="transmembrane region" description="Helical" evidence="8">
    <location>
        <begin position="20"/>
        <end position="37"/>
    </location>
</feature>
<evidence type="ECO:0000256" key="6">
    <source>
        <dbReference type="ARBA" id="ARBA00023136"/>
    </source>
</evidence>
<evidence type="ECO:0000259" key="9">
    <source>
        <dbReference type="PROSITE" id="PS50850"/>
    </source>
</evidence>
<evidence type="ECO:0000256" key="1">
    <source>
        <dbReference type="ARBA" id="ARBA00004141"/>
    </source>
</evidence>
<dbReference type="SUPFAM" id="SSF103473">
    <property type="entry name" value="MFS general substrate transporter"/>
    <property type="match status" value="1"/>
</dbReference>
<evidence type="ECO:0000256" key="7">
    <source>
        <dbReference type="RuleBase" id="RU003346"/>
    </source>
</evidence>
<dbReference type="EMBL" id="KV749586">
    <property type="protein sequence ID" value="OCL08801.1"/>
    <property type="molecule type" value="Genomic_DNA"/>
</dbReference>
<dbReference type="PANTHER" id="PTHR48022">
    <property type="entry name" value="PLASTIDIC GLUCOSE TRANSPORTER 4"/>
    <property type="match status" value="1"/>
</dbReference>
<feature type="domain" description="Major facilitator superfamily (MFS) profile" evidence="9">
    <location>
        <begin position="19"/>
        <end position="465"/>
    </location>
</feature>
<feature type="transmembrane region" description="Helical" evidence="8">
    <location>
        <begin position="440"/>
        <end position="461"/>
    </location>
</feature>
<proteinExistence type="inferred from homology"/>
<evidence type="ECO:0000256" key="4">
    <source>
        <dbReference type="ARBA" id="ARBA00022692"/>
    </source>
</evidence>
<organism evidence="10 11">
    <name type="scientific">Glonium stellatum</name>
    <dbReference type="NCBI Taxonomy" id="574774"/>
    <lineage>
        <taxon>Eukaryota</taxon>
        <taxon>Fungi</taxon>
        <taxon>Dikarya</taxon>
        <taxon>Ascomycota</taxon>
        <taxon>Pezizomycotina</taxon>
        <taxon>Dothideomycetes</taxon>
        <taxon>Pleosporomycetidae</taxon>
        <taxon>Gloniales</taxon>
        <taxon>Gloniaceae</taxon>
        <taxon>Glonium</taxon>
    </lineage>
</organism>
<dbReference type="GO" id="GO:0005351">
    <property type="term" value="F:carbohydrate:proton symporter activity"/>
    <property type="evidence" value="ECO:0007669"/>
    <property type="project" value="TreeGrafter"/>
</dbReference>
<comment type="similarity">
    <text evidence="2 7">Belongs to the major facilitator superfamily. Sugar transporter (TC 2.A.1.1) family.</text>
</comment>
<feature type="transmembrane region" description="Helical" evidence="8">
    <location>
        <begin position="313"/>
        <end position="333"/>
    </location>
</feature>